<feature type="compositionally biased region" description="Polar residues" evidence="2">
    <location>
        <begin position="801"/>
        <end position="827"/>
    </location>
</feature>
<dbReference type="InterPro" id="IPR043129">
    <property type="entry name" value="ATPase_NBD"/>
</dbReference>
<dbReference type="CDD" id="cd10206">
    <property type="entry name" value="ASKHA_NBD_Arp8-like"/>
    <property type="match status" value="1"/>
</dbReference>
<name>A0A9W8E8B3_9FUNG</name>
<dbReference type="Pfam" id="PF00022">
    <property type="entry name" value="Actin"/>
    <property type="match status" value="2"/>
</dbReference>
<dbReference type="InterPro" id="IPR004000">
    <property type="entry name" value="Actin"/>
</dbReference>
<feature type="region of interest" description="Disordered" evidence="2">
    <location>
        <begin position="386"/>
        <end position="419"/>
    </location>
</feature>
<dbReference type="Gene3D" id="3.30.420.40">
    <property type="match status" value="3"/>
</dbReference>
<accession>A0A9W8E8B3</accession>
<organism evidence="3 4">
    <name type="scientific">Dimargaris verticillata</name>
    <dbReference type="NCBI Taxonomy" id="2761393"/>
    <lineage>
        <taxon>Eukaryota</taxon>
        <taxon>Fungi</taxon>
        <taxon>Fungi incertae sedis</taxon>
        <taxon>Zoopagomycota</taxon>
        <taxon>Kickxellomycotina</taxon>
        <taxon>Dimargaritomycetes</taxon>
        <taxon>Dimargaritales</taxon>
        <taxon>Dimargaritaceae</taxon>
        <taxon>Dimargaris</taxon>
    </lineage>
</organism>
<dbReference type="PANTHER" id="PTHR11937">
    <property type="entry name" value="ACTIN"/>
    <property type="match status" value="1"/>
</dbReference>
<feature type="region of interest" description="Disordered" evidence="2">
    <location>
        <begin position="801"/>
        <end position="889"/>
    </location>
</feature>
<dbReference type="Gene3D" id="3.90.640.10">
    <property type="entry name" value="Actin, Chain A, domain 4"/>
    <property type="match status" value="1"/>
</dbReference>
<comment type="similarity">
    <text evidence="1">Belongs to the actin family.</text>
</comment>
<dbReference type="SMART" id="SM00268">
    <property type="entry name" value="ACTIN"/>
    <property type="match status" value="1"/>
</dbReference>
<proteinExistence type="inferred from homology"/>
<evidence type="ECO:0000256" key="2">
    <source>
        <dbReference type="SAM" id="MobiDB-lite"/>
    </source>
</evidence>
<reference evidence="3" key="1">
    <citation type="submission" date="2022-07" db="EMBL/GenBank/DDBJ databases">
        <title>Phylogenomic reconstructions and comparative analyses of Kickxellomycotina fungi.</title>
        <authorList>
            <person name="Reynolds N.K."/>
            <person name="Stajich J.E."/>
            <person name="Barry K."/>
            <person name="Grigoriev I.V."/>
            <person name="Crous P."/>
            <person name="Smith M.E."/>
        </authorList>
    </citation>
    <scope>NUCLEOTIDE SEQUENCE</scope>
    <source>
        <strain evidence="3">RSA 567</strain>
    </source>
</reference>
<dbReference type="OrthoDB" id="5572108at2759"/>
<dbReference type="EMBL" id="JANBQB010000505">
    <property type="protein sequence ID" value="KAJ1975657.1"/>
    <property type="molecule type" value="Genomic_DNA"/>
</dbReference>
<sequence length="1015" mass="109741">MSNLGLPRKRRYSWLPEQHPSAISTISSAASADHTAAQPAKPVKASKSSTTTSHHLESDARLKSTTLSTSTTTRGPPTHRSRTHKQSNGTASARTAKSLLQSPPSPTSDPVLRYLLESDSDENGVPVSGKKRTRTNGSRGRTSASDASSATLPLPPTDKAGDTSSGKAASGSTRSLLTYRLGHSAAGHSGMDEGYDQSWHIPLDSALNVLSNGHQLLPIEPTTESRAPSVDPNRPPPVPHGESASPAVKTLQPTTSGSARHTAKIGASVALKLPNLNPHLKYTSFPSYTPINSKAIGSSYLKSAQAYRGVPGRGIPSKPAQATAEVASLSAPEQVASPGASGEMQTLIIHPGSRYLRIGKAQDIYPKAVPHVIARLTATLNVTTDTTPQTGDVMEVDGPAENGTSSSTPHTVKDSAESEEAQNAVDAVWDMMDEELRQRLKDAKRRPVSNADYLVTSFNRKARPETISDHNDPYRVEWTDTTGRPDHFVGIHALRIPTIRSTAVQPSAPHDSSDTLTAAGAKDYALRWPIQHGEFNTLDYSSLNAVLGDLATIWTESIETELQIPRQEFGRWSVVLVVPDLYQPNQVEALVQLVLNHLQFRRVLLQQESVCVTFGAGISSACVVDVGAQQTSVVCVEDGYCLPTTRVSVKYGGDDITRAFTELLRRRHFPYAEVDLNRTYDWQLMDGLKEKYCSLNESDVTVQVYDFVVRVPQQEARKFQLKVYDEPFLASMALFYPRLIPLLYPVAFPSQKLIGSTSPSVLSANNFTIDGGSTHLHTFGLTRFGKVPMVLVPVEPVSETLSSANGDVQPNTSGRPEGSVNGSTAPTNDAAEPAAAPESVRSTPGPQGGPVSTANTPAATPLLAPVDDRPKAGEAAPTDSISQEPQWVSYPDDRAPYSLLPLDQAITHCISHAGPEERCKRYYGNIVLVGGGCALTPGFAPFLERRLMLMRPPHLQGIEKIQVAPSPRNMDPRVLSWKGGSVLCKLDIANELWITPGEWRELGTKCFRDRLLFIW</sequence>
<evidence type="ECO:0000313" key="4">
    <source>
        <dbReference type="Proteomes" id="UP001151582"/>
    </source>
</evidence>
<feature type="compositionally biased region" description="Polar residues" evidence="2">
    <location>
        <begin position="162"/>
        <end position="172"/>
    </location>
</feature>
<protein>
    <submittedName>
        <fullName evidence="3">Actin-like protein arp8</fullName>
    </submittedName>
</protein>
<feature type="compositionally biased region" description="Low complexity" evidence="2">
    <location>
        <begin position="63"/>
        <end position="76"/>
    </location>
</feature>
<feature type="region of interest" description="Disordered" evidence="2">
    <location>
        <begin position="220"/>
        <end position="262"/>
    </location>
</feature>
<dbReference type="SUPFAM" id="SSF53067">
    <property type="entry name" value="Actin-like ATPase domain"/>
    <property type="match status" value="2"/>
</dbReference>
<feature type="compositionally biased region" description="Polar residues" evidence="2">
    <location>
        <begin position="86"/>
        <end position="102"/>
    </location>
</feature>
<feature type="compositionally biased region" description="Low complexity" evidence="2">
    <location>
        <begin position="25"/>
        <end position="53"/>
    </location>
</feature>
<dbReference type="Proteomes" id="UP001151582">
    <property type="component" value="Unassembled WGS sequence"/>
</dbReference>
<dbReference type="AlphaFoldDB" id="A0A9W8E8B3"/>
<comment type="caution">
    <text evidence="3">The sequence shown here is derived from an EMBL/GenBank/DDBJ whole genome shotgun (WGS) entry which is preliminary data.</text>
</comment>
<evidence type="ECO:0000256" key="1">
    <source>
        <dbReference type="RuleBase" id="RU000487"/>
    </source>
</evidence>
<feature type="compositionally biased region" description="Low complexity" evidence="2">
    <location>
        <begin position="853"/>
        <end position="865"/>
    </location>
</feature>
<gene>
    <name evidence="3" type="primary">ARP8</name>
    <name evidence="3" type="ORF">H4R34_004257</name>
</gene>
<feature type="region of interest" description="Disordered" evidence="2">
    <location>
        <begin position="25"/>
        <end position="172"/>
    </location>
</feature>
<evidence type="ECO:0000313" key="3">
    <source>
        <dbReference type="EMBL" id="KAJ1975657.1"/>
    </source>
</evidence>
<keyword evidence="4" id="KW-1185">Reference proteome</keyword>